<dbReference type="Gene3D" id="3.40.50.150">
    <property type="entry name" value="Vaccinia Virus protein VP39"/>
    <property type="match status" value="1"/>
</dbReference>
<gene>
    <name evidence="1" type="ORF">B0T15DRAFT_491930</name>
</gene>
<name>A0AAJ0M2C5_9PEZI</name>
<dbReference type="RefSeq" id="XP_062722158.1">
    <property type="nucleotide sequence ID" value="XM_062866818.1"/>
</dbReference>
<dbReference type="AlphaFoldDB" id="A0AAJ0M2C5"/>
<protein>
    <submittedName>
        <fullName evidence="1">Uncharacterized protein</fullName>
    </submittedName>
</protein>
<keyword evidence="2" id="KW-1185">Reference proteome</keyword>
<dbReference type="Proteomes" id="UP001273166">
    <property type="component" value="Unassembled WGS sequence"/>
</dbReference>
<reference evidence="1" key="2">
    <citation type="submission" date="2023-06" db="EMBL/GenBank/DDBJ databases">
        <authorList>
            <consortium name="Lawrence Berkeley National Laboratory"/>
            <person name="Mondo S.J."/>
            <person name="Hensen N."/>
            <person name="Bonometti L."/>
            <person name="Westerberg I."/>
            <person name="Brannstrom I.O."/>
            <person name="Guillou S."/>
            <person name="Cros-Aarteil S."/>
            <person name="Calhoun S."/>
            <person name="Haridas S."/>
            <person name="Kuo A."/>
            <person name="Pangilinan J."/>
            <person name="Riley R."/>
            <person name="Labutti K."/>
            <person name="Andreopoulos B."/>
            <person name="Lipzen A."/>
            <person name="Chen C."/>
            <person name="Yanf M."/>
            <person name="Daum C."/>
            <person name="Ng V."/>
            <person name="Clum A."/>
            <person name="Steindorff A."/>
            <person name="Ohm R."/>
            <person name="Martin F."/>
            <person name="Silar P."/>
            <person name="Natvig D."/>
            <person name="Lalanne C."/>
            <person name="Gautier V."/>
            <person name="Ament-Velasquez S.L."/>
            <person name="Kruys A."/>
            <person name="Hutchinson M.I."/>
            <person name="Powell A.J."/>
            <person name="Barry K."/>
            <person name="Miller A.N."/>
            <person name="Grigoriev I.V."/>
            <person name="Debuchy R."/>
            <person name="Gladieux P."/>
            <person name="Thoren M.H."/>
            <person name="Johannesson H."/>
        </authorList>
    </citation>
    <scope>NUCLEOTIDE SEQUENCE</scope>
    <source>
        <strain evidence="1">CBS 333.67</strain>
    </source>
</reference>
<comment type="caution">
    <text evidence="1">The sequence shown here is derived from an EMBL/GenBank/DDBJ whole genome shotgun (WGS) entry which is preliminary data.</text>
</comment>
<accession>A0AAJ0M2C5</accession>
<reference evidence="1" key="1">
    <citation type="journal article" date="2023" name="Mol. Phylogenet. Evol.">
        <title>Genome-scale phylogeny and comparative genomics of the fungal order Sordariales.</title>
        <authorList>
            <person name="Hensen N."/>
            <person name="Bonometti L."/>
            <person name="Westerberg I."/>
            <person name="Brannstrom I.O."/>
            <person name="Guillou S."/>
            <person name="Cros-Aarteil S."/>
            <person name="Calhoun S."/>
            <person name="Haridas S."/>
            <person name="Kuo A."/>
            <person name="Mondo S."/>
            <person name="Pangilinan J."/>
            <person name="Riley R."/>
            <person name="LaButti K."/>
            <person name="Andreopoulos B."/>
            <person name="Lipzen A."/>
            <person name="Chen C."/>
            <person name="Yan M."/>
            <person name="Daum C."/>
            <person name="Ng V."/>
            <person name="Clum A."/>
            <person name="Steindorff A."/>
            <person name="Ohm R.A."/>
            <person name="Martin F."/>
            <person name="Silar P."/>
            <person name="Natvig D.O."/>
            <person name="Lalanne C."/>
            <person name="Gautier V."/>
            <person name="Ament-Velasquez S.L."/>
            <person name="Kruys A."/>
            <person name="Hutchinson M.I."/>
            <person name="Powell A.J."/>
            <person name="Barry K."/>
            <person name="Miller A.N."/>
            <person name="Grigoriev I.V."/>
            <person name="Debuchy R."/>
            <person name="Gladieux P."/>
            <person name="Hiltunen Thoren M."/>
            <person name="Johannesson H."/>
        </authorList>
    </citation>
    <scope>NUCLEOTIDE SEQUENCE</scope>
    <source>
        <strain evidence="1">CBS 333.67</strain>
    </source>
</reference>
<dbReference type="InterPro" id="IPR029063">
    <property type="entry name" value="SAM-dependent_MTases_sf"/>
</dbReference>
<evidence type="ECO:0000313" key="1">
    <source>
        <dbReference type="EMBL" id="KAK3306378.1"/>
    </source>
</evidence>
<dbReference type="EMBL" id="JAUDZG010000003">
    <property type="protein sequence ID" value="KAK3306378.1"/>
    <property type="molecule type" value="Genomic_DNA"/>
</dbReference>
<dbReference type="GeneID" id="87885647"/>
<sequence length="104" mass="12232">MTASTAMRYHLLNQEVFDAGYNYSALPAHARDAVKSEEENLRKFVSAPWDMYTKHIFPKIGYVAKAERVESNDFYVPQTRQRGYLVAMDVQYLFWHRLGHQVCR</sequence>
<evidence type="ECO:0000313" key="2">
    <source>
        <dbReference type="Proteomes" id="UP001273166"/>
    </source>
</evidence>
<proteinExistence type="predicted"/>
<organism evidence="1 2">
    <name type="scientific">Chaetomium strumarium</name>
    <dbReference type="NCBI Taxonomy" id="1170767"/>
    <lineage>
        <taxon>Eukaryota</taxon>
        <taxon>Fungi</taxon>
        <taxon>Dikarya</taxon>
        <taxon>Ascomycota</taxon>
        <taxon>Pezizomycotina</taxon>
        <taxon>Sordariomycetes</taxon>
        <taxon>Sordariomycetidae</taxon>
        <taxon>Sordariales</taxon>
        <taxon>Chaetomiaceae</taxon>
        <taxon>Chaetomium</taxon>
    </lineage>
</organism>